<proteinExistence type="predicted"/>
<evidence type="ECO:0000313" key="2">
    <source>
        <dbReference type="Proteomes" id="UP001221898"/>
    </source>
</evidence>
<dbReference type="Proteomes" id="UP001221898">
    <property type="component" value="Unassembled WGS sequence"/>
</dbReference>
<organism evidence="1 2">
    <name type="scientific">Aldrovandia affinis</name>
    <dbReference type="NCBI Taxonomy" id="143900"/>
    <lineage>
        <taxon>Eukaryota</taxon>
        <taxon>Metazoa</taxon>
        <taxon>Chordata</taxon>
        <taxon>Craniata</taxon>
        <taxon>Vertebrata</taxon>
        <taxon>Euteleostomi</taxon>
        <taxon>Actinopterygii</taxon>
        <taxon>Neopterygii</taxon>
        <taxon>Teleostei</taxon>
        <taxon>Notacanthiformes</taxon>
        <taxon>Halosauridae</taxon>
        <taxon>Aldrovandia</taxon>
    </lineage>
</organism>
<evidence type="ECO:0000313" key="1">
    <source>
        <dbReference type="EMBL" id="KAJ8410399.1"/>
    </source>
</evidence>
<reference evidence="1" key="1">
    <citation type="journal article" date="2023" name="Science">
        <title>Genome structures resolve the early diversification of teleost fishes.</title>
        <authorList>
            <person name="Parey E."/>
            <person name="Louis A."/>
            <person name="Montfort J."/>
            <person name="Bouchez O."/>
            <person name="Roques C."/>
            <person name="Iampietro C."/>
            <person name="Lluch J."/>
            <person name="Castinel A."/>
            <person name="Donnadieu C."/>
            <person name="Desvignes T."/>
            <person name="Floi Bucao C."/>
            <person name="Jouanno E."/>
            <person name="Wen M."/>
            <person name="Mejri S."/>
            <person name="Dirks R."/>
            <person name="Jansen H."/>
            <person name="Henkel C."/>
            <person name="Chen W.J."/>
            <person name="Zahm M."/>
            <person name="Cabau C."/>
            <person name="Klopp C."/>
            <person name="Thompson A.W."/>
            <person name="Robinson-Rechavi M."/>
            <person name="Braasch I."/>
            <person name="Lecointre G."/>
            <person name="Bobe J."/>
            <person name="Postlethwait J.H."/>
            <person name="Berthelot C."/>
            <person name="Roest Crollius H."/>
            <person name="Guiguen Y."/>
        </authorList>
    </citation>
    <scope>NUCLEOTIDE SEQUENCE</scope>
    <source>
        <strain evidence="1">NC1722</strain>
    </source>
</reference>
<comment type="caution">
    <text evidence="1">The sequence shown here is derived from an EMBL/GenBank/DDBJ whole genome shotgun (WGS) entry which is preliminary data.</text>
</comment>
<protein>
    <submittedName>
        <fullName evidence="1">Uncharacterized protein</fullName>
    </submittedName>
</protein>
<gene>
    <name evidence="1" type="ORF">AAFF_G00203800</name>
</gene>
<name>A0AAD7WW33_9TELE</name>
<accession>A0AAD7WW33</accession>
<dbReference type="AlphaFoldDB" id="A0AAD7WW33"/>
<keyword evidence="2" id="KW-1185">Reference proteome</keyword>
<dbReference type="EMBL" id="JAINUG010000027">
    <property type="protein sequence ID" value="KAJ8410399.1"/>
    <property type="molecule type" value="Genomic_DNA"/>
</dbReference>
<sequence>MKYTHLDLTPRRITKRFEVESNHGRSLWTSTTPDPGIRIRSSELLGARRTCDDVPGTGTTSRTGRDGATACARLHQTVGVIPTLEQGLNRMQTVGLIPTLEQCLNRMQTMGLIHTLEQCLNRMQTVGLIHTLEQCLNRMQTVGLIHTLEQCLHRMQTVGLIPTLEQCLHRMQTMGLIYTLEQYLKQHKPPSSHVSCIILVQYKQSNFPQESGAPSPSAAVFDVE</sequence>